<dbReference type="Proteomes" id="UP000663832">
    <property type="component" value="Unassembled WGS sequence"/>
</dbReference>
<dbReference type="EMBL" id="CAJNOI010000043">
    <property type="protein sequence ID" value="CAF0923974.1"/>
    <property type="molecule type" value="Genomic_DNA"/>
</dbReference>
<dbReference type="EMBL" id="CAJNOM010000007">
    <property type="protein sequence ID" value="CAF0764432.1"/>
    <property type="molecule type" value="Genomic_DNA"/>
</dbReference>
<keyword evidence="5" id="KW-1185">Reference proteome</keyword>
<dbReference type="InterPro" id="IPR001611">
    <property type="entry name" value="Leu-rich_rpt"/>
</dbReference>
<feature type="region of interest" description="Disordered" evidence="1">
    <location>
        <begin position="199"/>
        <end position="224"/>
    </location>
</feature>
<dbReference type="Pfam" id="PF14580">
    <property type="entry name" value="LRR_9"/>
    <property type="match status" value="1"/>
</dbReference>
<proteinExistence type="predicted"/>
<sequence>MLRIKIDGEQEQGTLLIDTLKLSEQKSSPKVLIKKDVTTLHLDNREIRSIPSLEIFPKLVCLSIDGNHLQDLGFIKKNYTLAELYAGNNHISTVKGSLSQLTNLRVLHLQNNQISNINHLAHELRHLSALEDLNLFDNPITFVRGYKSTMIDLFPKLRILDRKTISNTDRARAFTDRHPDRQEIFNRFGFTFHIEPKQEQTSSGKRLRSSPIVSNLPIKETNRNPKSQEQLLNEAVRNRALRRSLTEYSQFDWSKVPTGAERRKMDADNAVTQPDVVSIFFQ</sequence>
<dbReference type="AlphaFoldDB" id="A0A814B9J2"/>
<evidence type="ECO:0000313" key="2">
    <source>
        <dbReference type="EMBL" id="CAF0764432.1"/>
    </source>
</evidence>
<evidence type="ECO:0000313" key="5">
    <source>
        <dbReference type="Proteomes" id="UP000663832"/>
    </source>
</evidence>
<reference evidence="4" key="1">
    <citation type="submission" date="2021-02" db="EMBL/GenBank/DDBJ databases">
        <authorList>
            <person name="Nowell W R."/>
        </authorList>
    </citation>
    <scope>NUCLEOTIDE SEQUENCE</scope>
</reference>
<dbReference type="InterPro" id="IPR042655">
    <property type="entry name" value="LRC72"/>
</dbReference>
<dbReference type="SUPFAM" id="SSF52058">
    <property type="entry name" value="L domain-like"/>
    <property type="match status" value="1"/>
</dbReference>
<organism evidence="4 6">
    <name type="scientific">Adineta steineri</name>
    <dbReference type="NCBI Taxonomy" id="433720"/>
    <lineage>
        <taxon>Eukaryota</taxon>
        <taxon>Metazoa</taxon>
        <taxon>Spiralia</taxon>
        <taxon>Gnathifera</taxon>
        <taxon>Rotifera</taxon>
        <taxon>Eurotatoria</taxon>
        <taxon>Bdelloidea</taxon>
        <taxon>Adinetida</taxon>
        <taxon>Adinetidae</taxon>
        <taxon>Adineta</taxon>
    </lineage>
</organism>
<protein>
    <submittedName>
        <fullName evidence="4">Uncharacterized protein</fullName>
    </submittedName>
</protein>
<accession>A0A814B9J2</accession>
<name>A0A814B9J2_9BILA</name>
<comment type="caution">
    <text evidence="4">The sequence shown here is derived from an EMBL/GenBank/DDBJ whole genome shotgun (WGS) entry which is preliminary data.</text>
</comment>
<evidence type="ECO:0000313" key="4">
    <source>
        <dbReference type="EMBL" id="CAF0923974.1"/>
    </source>
</evidence>
<dbReference type="PROSITE" id="PS51450">
    <property type="entry name" value="LRR"/>
    <property type="match status" value="1"/>
</dbReference>
<dbReference type="InterPro" id="IPR032675">
    <property type="entry name" value="LRR_dom_sf"/>
</dbReference>
<dbReference type="Proteomes" id="UP000663877">
    <property type="component" value="Unassembled WGS sequence"/>
</dbReference>
<dbReference type="EMBL" id="CAJNOM010000007">
    <property type="protein sequence ID" value="CAF0766701.1"/>
    <property type="molecule type" value="Genomic_DNA"/>
</dbReference>
<dbReference type="PANTHER" id="PTHR46759">
    <property type="entry name" value="LEUCINE-RICH REPEAT-CONTAINING PROTEIN 72"/>
    <property type="match status" value="1"/>
</dbReference>
<evidence type="ECO:0000313" key="3">
    <source>
        <dbReference type="EMBL" id="CAF0766701.1"/>
    </source>
</evidence>
<dbReference type="OrthoDB" id="10251250at2759"/>
<evidence type="ECO:0000256" key="1">
    <source>
        <dbReference type="SAM" id="MobiDB-lite"/>
    </source>
</evidence>
<gene>
    <name evidence="4" type="ORF">BJG266_LOCUS11693</name>
    <name evidence="2" type="ORF">QVE165_LOCUS2243</name>
    <name evidence="3" type="ORF">QVE165_LOCUS2374</name>
</gene>
<dbReference type="Gene3D" id="3.80.10.10">
    <property type="entry name" value="Ribonuclease Inhibitor"/>
    <property type="match status" value="1"/>
</dbReference>
<dbReference type="PANTHER" id="PTHR46759:SF1">
    <property type="entry name" value="LEUCINE-RICH REPEAT-CONTAINING PROTEIN 72"/>
    <property type="match status" value="1"/>
</dbReference>
<evidence type="ECO:0000313" key="6">
    <source>
        <dbReference type="Proteomes" id="UP000663877"/>
    </source>
</evidence>